<dbReference type="KEGG" id="eke:EK0264_10915"/>
<keyword evidence="1" id="KW-1133">Transmembrane helix</keyword>
<dbReference type="AlphaFoldDB" id="A0A7L4YPL8"/>
<keyword evidence="1" id="KW-0472">Membrane</keyword>
<dbReference type="InParanoid" id="A0A7L4YPL8"/>
<sequence length="160" mass="17636">MNSSARGVLVLFGFGAFLLLTGMGFVLTDRGNVTTILGWILAVLGVVLLAMAIIAYVEISRWNKQRRAGWQPLETRVAIDVASGEQKKTLLDTVDGQWRIALIGYPLELRDRVEQDGRIEYIGQIRHKKPLVVRPVGAESAEYLGYARSRDALGERPGAA</sequence>
<feature type="transmembrane region" description="Helical" evidence="1">
    <location>
        <begin position="33"/>
        <end position="57"/>
    </location>
</feature>
<keyword evidence="3" id="KW-1185">Reference proteome</keyword>
<proteinExistence type="predicted"/>
<reference evidence="2 3" key="1">
    <citation type="journal article" date="2018" name="Int. J. Syst. Evol. Microbiol.">
        <title>Epidermidibacterium keratini gen. nov., sp. nov., a member of the family Sporichthyaceae, isolated from keratin epidermis.</title>
        <authorList>
            <person name="Lee D.G."/>
            <person name="Trujillo M.E."/>
            <person name="Kang S."/>
            <person name="Nam J.J."/>
            <person name="Kim Y.J."/>
        </authorList>
    </citation>
    <scope>NUCLEOTIDE SEQUENCE [LARGE SCALE GENOMIC DNA]</scope>
    <source>
        <strain evidence="2 3">EPI-7</strain>
    </source>
</reference>
<name>A0A7L4YPL8_9ACTN</name>
<evidence type="ECO:0000313" key="2">
    <source>
        <dbReference type="EMBL" id="QHC00749.1"/>
    </source>
</evidence>
<dbReference type="RefSeq" id="WP_159545540.1">
    <property type="nucleotide sequence ID" value="NZ_CP047156.1"/>
</dbReference>
<dbReference type="EMBL" id="CP047156">
    <property type="protein sequence ID" value="QHC00749.1"/>
    <property type="molecule type" value="Genomic_DNA"/>
</dbReference>
<evidence type="ECO:0000313" key="3">
    <source>
        <dbReference type="Proteomes" id="UP000463857"/>
    </source>
</evidence>
<keyword evidence="1" id="KW-0812">Transmembrane</keyword>
<dbReference type="OrthoDB" id="5187695at2"/>
<dbReference type="Proteomes" id="UP000463857">
    <property type="component" value="Chromosome"/>
</dbReference>
<evidence type="ECO:0000256" key="1">
    <source>
        <dbReference type="SAM" id="Phobius"/>
    </source>
</evidence>
<accession>A0A7L4YPL8</accession>
<protein>
    <submittedName>
        <fullName evidence="2">Uncharacterized protein</fullName>
    </submittedName>
</protein>
<organism evidence="2 3">
    <name type="scientific">Epidermidibacterium keratini</name>
    <dbReference type="NCBI Taxonomy" id="1891644"/>
    <lineage>
        <taxon>Bacteria</taxon>
        <taxon>Bacillati</taxon>
        <taxon>Actinomycetota</taxon>
        <taxon>Actinomycetes</taxon>
        <taxon>Sporichthyales</taxon>
        <taxon>Sporichthyaceae</taxon>
        <taxon>Epidermidibacterium</taxon>
    </lineage>
</organism>
<feature type="transmembrane region" description="Helical" evidence="1">
    <location>
        <begin position="7"/>
        <end position="27"/>
    </location>
</feature>
<gene>
    <name evidence="2" type="ORF">EK0264_10915</name>
</gene>